<evidence type="ECO:0000313" key="3">
    <source>
        <dbReference type="EMBL" id="AWL07297.1"/>
    </source>
</evidence>
<dbReference type="PROSITE" id="PS51318">
    <property type="entry name" value="TAT"/>
    <property type="match status" value="1"/>
</dbReference>
<feature type="signal peptide" evidence="2">
    <location>
        <begin position="1"/>
        <end position="33"/>
    </location>
</feature>
<evidence type="ECO:0000313" key="4">
    <source>
        <dbReference type="Proteomes" id="UP000245820"/>
    </source>
</evidence>
<feature type="compositionally biased region" description="Low complexity" evidence="1">
    <location>
        <begin position="55"/>
        <end position="74"/>
    </location>
</feature>
<dbReference type="AlphaFoldDB" id="A0A2S2DPQ1"/>
<dbReference type="InterPro" id="IPR006311">
    <property type="entry name" value="TAT_signal"/>
</dbReference>
<evidence type="ECO:0008006" key="5">
    <source>
        <dbReference type="Google" id="ProtNLM"/>
    </source>
</evidence>
<gene>
    <name evidence="3" type="ORF">DIR46_24620</name>
</gene>
<dbReference type="EMBL" id="CP029343">
    <property type="protein sequence ID" value="AWL07297.1"/>
    <property type="molecule type" value="Genomic_DNA"/>
</dbReference>
<protein>
    <recommendedName>
        <fullName evidence="5">Twin-arginine translocation signal domain-containing protein</fullName>
    </recommendedName>
</protein>
<name>A0A2S2DPQ1_9BURK</name>
<feature type="chain" id="PRO_5015740711" description="Twin-arginine translocation signal domain-containing protein" evidence="2">
    <location>
        <begin position="34"/>
        <end position="160"/>
    </location>
</feature>
<accession>A0A2S2DPQ1</accession>
<dbReference type="KEGG" id="mtim:DIR46_24620"/>
<organism evidence="3 4">
    <name type="scientific">Massilia oculi</name>
    <dbReference type="NCBI Taxonomy" id="945844"/>
    <lineage>
        <taxon>Bacteria</taxon>
        <taxon>Pseudomonadati</taxon>
        <taxon>Pseudomonadota</taxon>
        <taxon>Betaproteobacteria</taxon>
        <taxon>Burkholderiales</taxon>
        <taxon>Oxalobacteraceae</taxon>
        <taxon>Telluria group</taxon>
        <taxon>Massilia</taxon>
    </lineage>
</organism>
<dbReference type="Proteomes" id="UP000245820">
    <property type="component" value="Chromosome"/>
</dbReference>
<reference evidence="3 4" key="1">
    <citation type="submission" date="2018-05" db="EMBL/GenBank/DDBJ databases">
        <title>Complete genome sequence of Massilia oculi sp. nov. CCUG 43427T (=DSM 26321T), the type strain of M. oculi, and comparison with genome sequences of other Massilia strains.</title>
        <authorList>
            <person name="Zhu B."/>
        </authorList>
    </citation>
    <scope>NUCLEOTIDE SEQUENCE [LARGE SCALE GENOMIC DNA]</scope>
    <source>
        <strain evidence="3 4">CCUG 43427</strain>
    </source>
</reference>
<sequence length="160" mass="16159">MMRGSPSRRRFVQLAAALAAVPGAPIVSHSATANVGGEGKPVAGALRKRHPGRAVAARPGDDAAPAPGRAAPGWGRAGRPRQCAPRTLHQQGRARHAGAGGRCGPSSSSTACTRRAPAARATGSRSRCACTSMPVRTTCASFIPSSMTATRPGISSEDSA</sequence>
<feature type="compositionally biased region" description="Low complexity" evidence="1">
    <location>
        <begin position="106"/>
        <end position="127"/>
    </location>
</feature>
<feature type="region of interest" description="Disordered" evidence="1">
    <location>
        <begin position="55"/>
        <end position="127"/>
    </location>
</feature>
<evidence type="ECO:0000256" key="2">
    <source>
        <dbReference type="SAM" id="SignalP"/>
    </source>
</evidence>
<keyword evidence="2" id="KW-0732">Signal</keyword>
<keyword evidence="4" id="KW-1185">Reference proteome</keyword>
<evidence type="ECO:0000256" key="1">
    <source>
        <dbReference type="SAM" id="MobiDB-lite"/>
    </source>
</evidence>
<proteinExistence type="predicted"/>